<name>A0A376CSI1_9CORY</name>
<dbReference type="InterPro" id="IPR014755">
    <property type="entry name" value="Cu-Rt/internalin_Ig-like"/>
</dbReference>
<feature type="region of interest" description="Disordered" evidence="3">
    <location>
        <begin position="131"/>
        <end position="152"/>
    </location>
</feature>
<dbReference type="GO" id="GO:0005507">
    <property type="term" value="F:copper ion binding"/>
    <property type="evidence" value="ECO:0007669"/>
    <property type="project" value="InterPro"/>
</dbReference>
<feature type="signal peptide" evidence="5">
    <location>
        <begin position="1"/>
        <end position="24"/>
    </location>
</feature>
<dbReference type="Proteomes" id="UP000254467">
    <property type="component" value="Unassembled WGS sequence"/>
</dbReference>
<dbReference type="Gene3D" id="2.60.40.1220">
    <property type="match status" value="1"/>
</dbReference>
<dbReference type="Pfam" id="PF04234">
    <property type="entry name" value="CopC"/>
    <property type="match status" value="1"/>
</dbReference>
<dbReference type="EMBL" id="UFXQ01000001">
    <property type="protein sequence ID" value="STC70588.1"/>
    <property type="molecule type" value="Genomic_DNA"/>
</dbReference>
<evidence type="ECO:0000313" key="7">
    <source>
        <dbReference type="EMBL" id="STC70588.1"/>
    </source>
</evidence>
<dbReference type="InterPro" id="IPR007348">
    <property type="entry name" value="CopC_dom"/>
</dbReference>
<feature type="domain" description="CopC" evidence="6">
    <location>
        <begin position="31"/>
        <end position="127"/>
    </location>
</feature>
<feature type="transmembrane region" description="Helical" evidence="4">
    <location>
        <begin position="156"/>
        <end position="176"/>
    </location>
</feature>
<keyword evidence="1 5" id="KW-0732">Signal</keyword>
<evidence type="ECO:0000256" key="2">
    <source>
        <dbReference type="ARBA" id="ARBA00023008"/>
    </source>
</evidence>
<keyword evidence="8" id="KW-1185">Reference proteome</keyword>
<organism evidence="7 8">
    <name type="scientific">Corynebacterium pilosum</name>
    <dbReference type="NCBI Taxonomy" id="35756"/>
    <lineage>
        <taxon>Bacteria</taxon>
        <taxon>Bacillati</taxon>
        <taxon>Actinomycetota</taxon>
        <taxon>Actinomycetes</taxon>
        <taxon>Mycobacteriales</taxon>
        <taxon>Corynebacteriaceae</taxon>
        <taxon>Corynebacterium</taxon>
    </lineage>
</organism>
<evidence type="ECO:0000256" key="1">
    <source>
        <dbReference type="ARBA" id="ARBA00022729"/>
    </source>
</evidence>
<dbReference type="AlphaFoldDB" id="A0A376CSI1"/>
<gene>
    <name evidence="7" type="primary">copC</name>
    <name evidence="7" type="ORF">NCTC11862_02407</name>
</gene>
<evidence type="ECO:0000256" key="5">
    <source>
        <dbReference type="SAM" id="SignalP"/>
    </source>
</evidence>
<keyword evidence="4" id="KW-1133">Transmembrane helix</keyword>
<dbReference type="SUPFAM" id="SSF81296">
    <property type="entry name" value="E set domains"/>
    <property type="match status" value="1"/>
</dbReference>
<evidence type="ECO:0000256" key="4">
    <source>
        <dbReference type="SAM" id="Phobius"/>
    </source>
</evidence>
<dbReference type="GO" id="GO:0046688">
    <property type="term" value="P:response to copper ion"/>
    <property type="evidence" value="ECO:0007669"/>
    <property type="project" value="InterPro"/>
</dbReference>
<feature type="chain" id="PRO_5038577778" evidence="5">
    <location>
        <begin position="25"/>
        <end position="179"/>
    </location>
</feature>
<keyword evidence="4" id="KW-0812">Transmembrane</keyword>
<accession>A0A376CSI1</accession>
<dbReference type="STRING" id="35756.GCA_001044155_02414"/>
<protein>
    <submittedName>
        <fullName evidence="7">Copper resistance protein CopC</fullName>
    </submittedName>
</protein>
<sequence>MLRSTRRALAATSTGMLLAASALCGPVAVAHDSVIGGSPHNEEVVDTFPDTITLEFSGYVKDDFNTFAISDADTQEVLFSGEPTVEGRDVSLEVPEDIDPGPGNYRIGFQITSSDGHATRGMTTFTVAGEPQNDAAQESSPEADETQESSSTPCGWIIGGGLVAIVIIGALIAVAGKRS</sequence>
<keyword evidence="4" id="KW-0472">Membrane</keyword>
<evidence type="ECO:0000313" key="8">
    <source>
        <dbReference type="Proteomes" id="UP000254467"/>
    </source>
</evidence>
<dbReference type="GO" id="GO:0042597">
    <property type="term" value="C:periplasmic space"/>
    <property type="evidence" value="ECO:0007669"/>
    <property type="project" value="InterPro"/>
</dbReference>
<dbReference type="InterPro" id="IPR014756">
    <property type="entry name" value="Ig_E-set"/>
</dbReference>
<evidence type="ECO:0000256" key="3">
    <source>
        <dbReference type="SAM" id="MobiDB-lite"/>
    </source>
</evidence>
<keyword evidence="2" id="KW-0186">Copper</keyword>
<evidence type="ECO:0000259" key="6">
    <source>
        <dbReference type="Pfam" id="PF04234"/>
    </source>
</evidence>
<reference evidence="7 8" key="1">
    <citation type="submission" date="2018-06" db="EMBL/GenBank/DDBJ databases">
        <authorList>
            <consortium name="Pathogen Informatics"/>
            <person name="Doyle S."/>
        </authorList>
    </citation>
    <scope>NUCLEOTIDE SEQUENCE [LARGE SCALE GENOMIC DNA]</scope>
    <source>
        <strain evidence="7 8">NCTC11862</strain>
    </source>
</reference>
<proteinExistence type="predicted"/>